<feature type="chain" id="PRO_5031192667" evidence="3">
    <location>
        <begin position="19"/>
        <end position="352"/>
    </location>
</feature>
<feature type="region of interest" description="Disordered" evidence="1">
    <location>
        <begin position="248"/>
        <end position="328"/>
    </location>
</feature>
<evidence type="ECO:0000256" key="3">
    <source>
        <dbReference type="SAM" id="SignalP"/>
    </source>
</evidence>
<evidence type="ECO:0000313" key="4">
    <source>
        <dbReference type="EMBL" id="BCS24827.1"/>
    </source>
</evidence>
<sequence length="352" mass="37630">MASFILCFVLALLSPAFSLQPHNSPPKTTSTADAEPGPSPTEPPLLEKRADFDDVPPNICGWFSGAGYDTRWSYDNPQITCFWNSDYKILGRPEDQVPAITTCIEDGNAGISTLRCSSDTPYCLTVIYEPDYYGWFCTDTPDVTWTMEPTWSGMQSPILFPIYTGSKGISTGTQYPPGYQNSQRTSTVDSAGEPSDTDTGTDTGSDTASSSVPVGAIVGGVVGGLAAIGIFAFAVIYLLIHSRRKRSNAEQQGQGPGQPPEIQKTQQGYVQPDMPPPSEVHGQGAALSPGQPELPSNTRPSPFSPYVNQGGYPGTAAPPRGQWAGDGRNFEIDSQQVGELDGANYISRPSAR</sequence>
<name>A0A7R7XP75_9EURO</name>
<feature type="transmembrane region" description="Helical" evidence="2">
    <location>
        <begin position="214"/>
        <end position="240"/>
    </location>
</feature>
<feature type="signal peptide" evidence="3">
    <location>
        <begin position="1"/>
        <end position="18"/>
    </location>
</feature>
<keyword evidence="2" id="KW-1133">Transmembrane helix</keyword>
<proteinExistence type="predicted"/>
<feature type="compositionally biased region" description="Low complexity" evidence="1">
    <location>
        <begin position="197"/>
        <end position="211"/>
    </location>
</feature>
<feature type="region of interest" description="Disordered" evidence="1">
    <location>
        <begin position="21"/>
        <end position="48"/>
    </location>
</feature>
<accession>A0A7R7XP75</accession>
<evidence type="ECO:0000313" key="5">
    <source>
        <dbReference type="Proteomes" id="UP000654913"/>
    </source>
</evidence>
<evidence type="ECO:0000256" key="2">
    <source>
        <dbReference type="SAM" id="Phobius"/>
    </source>
</evidence>
<dbReference type="AlphaFoldDB" id="A0A7R7XP75"/>
<feature type="compositionally biased region" description="Polar residues" evidence="1">
    <location>
        <begin position="21"/>
        <end position="32"/>
    </location>
</feature>
<dbReference type="EMBL" id="AP024446">
    <property type="protein sequence ID" value="BCS24827.1"/>
    <property type="molecule type" value="Genomic_DNA"/>
</dbReference>
<gene>
    <name evidence="4" type="ORF">APUU_41271A</name>
</gene>
<reference evidence="4" key="1">
    <citation type="submission" date="2021-01" db="EMBL/GenBank/DDBJ databases">
        <authorList>
            <consortium name="Aspergillus puulaauensis MK2 genome sequencing consortium"/>
            <person name="Kazuki M."/>
            <person name="Futagami T."/>
        </authorList>
    </citation>
    <scope>NUCLEOTIDE SEQUENCE</scope>
    <source>
        <strain evidence="4">MK2</strain>
    </source>
</reference>
<dbReference type="Proteomes" id="UP000654913">
    <property type="component" value="Chromosome 4"/>
</dbReference>
<keyword evidence="3" id="KW-0732">Signal</keyword>
<reference evidence="4" key="2">
    <citation type="submission" date="2021-02" db="EMBL/GenBank/DDBJ databases">
        <title>Aspergillus puulaauensis MK2 genome sequence.</title>
        <authorList>
            <person name="Futagami T."/>
            <person name="Mori K."/>
            <person name="Kadooka C."/>
            <person name="Tanaka T."/>
        </authorList>
    </citation>
    <scope>NUCLEOTIDE SEQUENCE</scope>
    <source>
        <strain evidence="4">MK2</strain>
    </source>
</reference>
<feature type="region of interest" description="Disordered" evidence="1">
    <location>
        <begin position="171"/>
        <end position="211"/>
    </location>
</feature>
<organism evidence="4 5">
    <name type="scientific">Aspergillus puulaauensis</name>
    <dbReference type="NCBI Taxonomy" id="1220207"/>
    <lineage>
        <taxon>Eukaryota</taxon>
        <taxon>Fungi</taxon>
        <taxon>Dikarya</taxon>
        <taxon>Ascomycota</taxon>
        <taxon>Pezizomycotina</taxon>
        <taxon>Eurotiomycetes</taxon>
        <taxon>Eurotiomycetidae</taxon>
        <taxon>Eurotiales</taxon>
        <taxon>Aspergillaceae</taxon>
        <taxon>Aspergillus</taxon>
    </lineage>
</organism>
<protein>
    <submittedName>
        <fullName evidence="4">Uncharacterized protein</fullName>
    </submittedName>
</protein>
<feature type="compositionally biased region" description="Polar residues" evidence="1">
    <location>
        <begin position="171"/>
        <end position="189"/>
    </location>
</feature>
<dbReference type="RefSeq" id="XP_041557021.1">
    <property type="nucleotide sequence ID" value="XM_041704435.1"/>
</dbReference>
<keyword evidence="5" id="KW-1185">Reference proteome</keyword>
<dbReference type="GeneID" id="64974832"/>
<evidence type="ECO:0000256" key="1">
    <source>
        <dbReference type="SAM" id="MobiDB-lite"/>
    </source>
</evidence>
<dbReference type="KEGG" id="apuu:APUU_41271A"/>
<keyword evidence="2" id="KW-0472">Membrane</keyword>
<keyword evidence="2" id="KW-0812">Transmembrane</keyword>
<dbReference type="OrthoDB" id="4369112at2759"/>